<name>A0A3A0VRA7_STAGA</name>
<accession>A0A3A0VRA7</accession>
<dbReference type="Proteomes" id="UP000265541">
    <property type="component" value="Unassembled WGS sequence"/>
</dbReference>
<dbReference type="SUPFAM" id="SSF103378">
    <property type="entry name" value="2-methylcitrate dehydratase PrpD"/>
    <property type="match status" value="1"/>
</dbReference>
<dbReference type="InterPro" id="IPR036148">
    <property type="entry name" value="MmgE/PrpD_sf"/>
</dbReference>
<dbReference type="InterPro" id="IPR045337">
    <property type="entry name" value="MmgE_PrpD_C"/>
</dbReference>
<evidence type="ECO:0000256" key="1">
    <source>
        <dbReference type="ARBA" id="ARBA00006174"/>
    </source>
</evidence>
<reference evidence="4 5" key="1">
    <citation type="journal article" date="2016" name="Front. Microbiol.">
        <title>Comprehensive Phylogenetic Analysis of Bovine Non-aureus Staphylococci Species Based on Whole-Genome Sequencing.</title>
        <authorList>
            <person name="Naushad S."/>
            <person name="Barkema H.W."/>
            <person name="Luby C."/>
            <person name="Condas L.A."/>
            <person name="Nobrega D.B."/>
            <person name="Carson D.A."/>
            <person name="De Buck J."/>
        </authorList>
    </citation>
    <scope>NUCLEOTIDE SEQUENCE [LARGE SCALE GENOMIC DNA]</scope>
    <source>
        <strain evidence="4 5">SNUC 4781</strain>
    </source>
</reference>
<dbReference type="InterPro" id="IPR045336">
    <property type="entry name" value="MmgE_PrpD_N"/>
</dbReference>
<comment type="similarity">
    <text evidence="1">Belongs to the PrpD family.</text>
</comment>
<dbReference type="GO" id="GO:0016829">
    <property type="term" value="F:lyase activity"/>
    <property type="evidence" value="ECO:0007669"/>
    <property type="project" value="InterPro"/>
</dbReference>
<dbReference type="EMBL" id="QYJN01000001">
    <property type="protein sequence ID" value="RIP37020.1"/>
    <property type="molecule type" value="Genomic_DNA"/>
</dbReference>
<dbReference type="Gene3D" id="3.30.1330.120">
    <property type="entry name" value="2-methylcitrate dehydratase PrpD"/>
    <property type="match status" value="1"/>
</dbReference>
<evidence type="ECO:0000259" key="3">
    <source>
        <dbReference type="Pfam" id="PF19305"/>
    </source>
</evidence>
<proteinExistence type="inferred from homology"/>
<dbReference type="PANTHER" id="PTHR16943">
    <property type="entry name" value="2-METHYLCITRATE DEHYDRATASE-RELATED"/>
    <property type="match status" value="1"/>
</dbReference>
<evidence type="ECO:0000259" key="2">
    <source>
        <dbReference type="Pfam" id="PF03972"/>
    </source>
</evidence>
<evidence type="ECO:0000313" key="5">
    <source>
        <dbReference type="Proteomes" id="UP000265541"/>
    </source>
</evidence>
<feature type="domain" description="MmgE/PrpD N-terminal" evidence="2">
    <location>
        <begin position="22"/>
        <end position="218"/>
    </location>
</feature>
<dbReference type="Gene3D" id="1.10.4100.10">
    <property type="entry name" value="2-methylcitrate dehydratase PrpD"/>
    <property type="match status" value="1"/>
</dbReference>
<sequence>MENFTIRFIEEIIKSVAEIGETERYAAQKGLIDCIATAYATKDNEAIIQLIQMLKVEHGGGQYPVIGYEQRLKAREATLVNGYILHYLDYDDVHSDVRGHATSVIIPTLLAVSNQTKRSYDRFLESYIIGIEVAARIGRTIGSKHYEKGWHTSATIGIVGATVASAYYLELDIESIANAIGIAITEMSGLRAQFGTDVKPLHIGLAAQKAYMAVRYSQSKVINGHKDMLPALFDTYSELCYTPESLIKGIKESWAIVNPGLWFKLYPCCSANYHAIDAVLMLQNKHSIIVQDIELINVIFPTHGDAALKFKKPVNGLEGRFSVEYVIATLLYNDQLTLEDFCENTINTQIQRIMTKVQRIYNDEIVPEANALPKGRYTIVEIVTKEGDIFRERVDAPKGSPNNPLTIEELVEKLSIYSTKHARNIQHLFNLTNTDELITYIVTGG</sequence>
<organism evidence="4 5">
    <name type="scientific">Staphylococcus gallinarum</name>
    <dbReference type="NCBI Taxonomy" id="1293"/>
    <lineage>
        <taxon>Bacteria</taxon>
        <taxon>Bacillati</taxon>
        <taxon>Bacillota</taxon>
        <taxon>Bacilli</taxon>
        <taxon>Bacillales</taxon>
        <taxon>Staphylococcaceae</taxon>
        <taxon>Staphylococcus</taxon>
    </lineage>
</organism>
<gene>
    <name evidence="4" type="ORF">BUZ14_00300</name>
</gene>
<protein>
    <submittedName>
        <fullName evidence="4">MmgE/PrpD family protein</fullName>
    </submittedName>
</protein>
<dbReference type="AlphaFoldDB" id="A0A3A0VRA7"/>
<dbReference type="Pfam" id="PF03972">
    <property type="entry name" value="MmgE_PrpD_N"/>
    <property type="match status" value="1"/>
</dbReference>
<comment type="caution">
    <text evidence="4">The sequence shown here is derived from an EMBL/GenBank/DDBJ whole genome shotgun (WGS) entry which is preliminary data.</text>
</comment>
<evidence type="ECO:0000313" key="4">
    <source>
        <dbReference type="EMBL" id="RIP37020.1"/>
    </source>
</evidence>
<dbReference type="OrthoDB" id="9795089at2"/>
<dbReference type="PANTHER" id="PTHR16943:SF8">
    <property type="entry name" value="2-METHYLCITRATE DEHYDRATASE"/>
    <property type="match status" value="1"/>
</dbReference>
<dbReference type="InterPro" id="IPR042188">
    <property type="entry name" value="MmgE/PrpD_sf_2"/>
</dbReference>
<dbReference type="InterPro" id="IPR005656">
    <property type="entry name" value="MmgE_PrpD"/>
</dbReference>
<dbReference type="Pfam" id="PF19305">
    <property type="entry name" value="MmgE_PrpD_C"/>
    <property type="match status" value="1"/>
</dbReference>
<feature type="domain" description="MmgE/PrpD C-terminal" evidence="3">
    <location>
        <begin position="266"/>
        <end position="415"/>
    </location>
</feature>
<dbReference type="InterPro" id="IPR042183">
    <property type="entry name" value="MmgE/PrpD_sf_1"/>
</dbReference>